<evidence type="ECO:0000313" key="2">
    <source>
        <dbReference type="EMBL" id="MEL3952529.1"/>
    </source>
</evidence>
<dbReference type="EMBL" id="JBBYHY010000002">
    <property type="protein sequence ID" value="MEL3952529.1"/>
    <property type="molecule type" value="Genomic_DNA"/>
</dbReference>
<feature type="region of interest" description="Disordered" evidence="1">
    <location>
        <begin position="1"/>
        <end position="35"/>
    </location>
</feature>
<accession>A0ABU9JI76</accession>
<reference evidence="2 3" key="1">
    <citation type="submission" date="2024-04" db="EMBL/GenBank/DDBJ databases">
        <title>Bacterial endophytes with biocontrol capabilities against important plant pathogens.</title>
        <authorList>
            <person name="Alayande K.A."/>
        </authorList>
    </citation>
    <scope>NUCLEOTIDE SEQUENCE [LARGE SCALE GENOMIC DNA]</scope>
    <source>
        <strain evidence="2 3">KV22</strain>
    </source>
</reference>
<organism evidence="2 3">
    <name type="scientific">Stenotrophomonas bentonitica</name>
    <dbReference type="NCBI Taxonomy" id="1450134"/>
    <lineage>
        <taxon>Bacteria</taxon>
        <taxon>Pseudomonadati</taxon>
        <taxon>Pseudomonadota</taxon>
        <taxon>Gammaproteobacteria</taxon>
        <taxon>Lysobacterales</taxon>
        <taxon>Lysobacteraceae</taxon>
        <taxon>Stenotrophomonas</taxon>
    </lineage>
</organism>
<gene>
    <name evidence="2" type="ORF">AAE039_02990</name>
</gene>
<protein>
    <recommendedName>
        <fullName evidence="4">PepSY domain-containing protein</fullName>
    </recommendedName>
</protein>
<evidence type="ECO:0000256" key="1">
    <source>
        <dbReference type="SAM" id="MobiDB-lite"/>
    </source>
</evidence>
<comment type="caution">
    <text evidence="2">The sequence shown here is derived from an EMBL/GenBank/DDBJ whole genome shotgun (WGS) entry which is preliminary data.</text>
</comment>
<proteinExistence type="predicted"/>
<name>A0ABU9JI76_9GAMM</name>
<evidence type="ECO:0000313" key="3">
    <source>
        <dbReference type="Proteomes" id="UP001455088"/>
    </source>
</evidence>
<feature type="region of interest" description="Disordered" evidence="1">
    <location>
        <begin position="151"/>
        <end position="179"/>
    </location>
</feature>
<keyword evidence="3" id="KW-1185">Reference proteome</keyword>
<dbReference type="RefSeq" id="WP_139146271.1">
    <property type="nucleotide sequence ID" value="NZ_JBBYHY010000002.1"/>
</dbReference>
<evidence type="ECO:0008006" key="4">
    <source>
        <dbReference type="Google" id="ProtNLM"/>
    </source>
</evidence>
<dbReference type="Proteomes" id="UP001455088">
    <property type="component" value="Unassembled WGS sequence"/>
</dbReference>
<sequence>MSALAGQQHCRRVIPLGSQPRPESEKSRAASKVMTNPTADAYAVTLARSRQDQQPSHMLHGARIKSPSKNRQFLNKGSIVKLFSAMLALTAAAVATPAFAAQPVHCPTCVTDEDFRQRAILEEAVTKAGGTYWVYNLPAGTVQKWYIPPSEGEEEAAVRRDPSGTARQLPQRHEASSSP</sequence>